<keyword evidence="3" id="KW-1185">Reference proteome</keyword>
<comment type="caution">
    <text evidence="2">The sequence shown here is derived from an EMBL/GenBank/DDBJ whole genome shotgun (WGS) entry which is preliminary data.</text>
</comment>
<accession>A0ABX0ZX64</accession>
<dbReference type="Proteomes" id="UP000734511">
    <property type="component" value="Unassembled WGS sequence"/>
</dbReference>
<feature type="region of interest" description="Disordered" evidence="1">
    <location>
        <begin position="181"/>
        <end position="206"/>
    </location>
</feature>
<evidence type="ECO:0000313" key="3">
    <source>
        <dbReference type="Proteomes" id="UP000734511"/>
    </source>
</evidence>
<name>A0ABX0ZX64_9ACTN</name>
<evidence type="ECO:0000313" key="2">
    <source>
        <dbReference type="EMBL" id="NJP47781.1"/>
    </source>
</evidence>
<sequence length="332" mass="36288">MRLAFTAHQPGRGHITVHPTPAPAVPGGAYLAHDVIRALGKHLPILTEDHHAPPWITYAERSWRIAAAWILALGVTRITVCRAHRLTRRQWEHLLTLNAGTGIRLTLLCNGPLPPHATATLAAADHRLLDDPAAAAAHWRPARKDLPGHRWWQHHAPFPPTVGEVWFPMPPQPTRPVTYRPPAPPPHVDGPITPKPPPHAHQDHCHPHTATVAARIHTRIAHPVHAACVAVRVLTGYTTDQIGHLLYRPGQGLPPLPAWTDPLLEAARRLAEISGHPDTPNPLASPRWQHPEIEQALTACRLLPSPPARTTSGPARSAPKNDIASTLRGRTA</sequence>
<organism evidence="2 3">
    <name type="scientific">Actinacidiphila epipremni</name>
    <dbReference type="NCBI Taxonomy" id="2053013"/>
    <lineage>
        <taxon>Bacteria</taxon>
        <taxon>Bacillati</taxon>
        <taxon>Actinomycetota</taxon>
        <taxon>Actinomycetes</taxon>
        <taxon>Kitasatosporales</taxon>
        <taxon>Streptomycetaceae</taxon>
        <taxon>Actinacidiphila</taxon>
    </lineage>
</organism>
<gene>
    <name evidence="2" type="ORF">HCN08_30890</name>
</gene>
<protein>
    <submittedName>
        <fullName evidence="2">Uncharacterized protein</fullName>
    </submittedName>
</protein>
<dbReference type="EMBL" id="JAATEJ010000034">
    <property type="protein sequence ID" value="NJP47781.1"/>
    <property type="molecule type" value="Genomic_DNA"/>
</dbReference>
<proteinExistence type="predicted"/>
<feature type="compositionally biased region" description="Pro residues" evidence="1">
    <location>
        <begin position="181"/>
        <end position="199"/>
    </location>
</feature>
<evidence type="ECO:0000256" key="1">
    <source>
        <dbReference type="SAM" id="MobiDB-lite"/>
    </source>
</evidence>
<dbReference type="RefSeq" id="WP_167986615.1">
    <property type="nucleotide sequence ID" value="NZ_JAATEJ010000034.1"/>
</dbReference>
<reference evidence="2 3" key="1">
    <citation type="submission" date="2020-03" db="EMBL/GenBank/DDBJ databases">
        <title>WGS of actinomycetes isolated from Thailand.</title>
        <authorList>
            <person name="Thawai C."/>
        </authorList>
    </citation>
    <scope>NUCLEOTIDE SEQUENCE [LARGE SCALE GENOMIC DNA]</scope>
    <source>
        <strain evidence="2 3">PRB2-1</strain>
    </source>
</reference>
<feature type="region of interest" description="Disordered" evidence="1">
    <location>
        <begin position="303"/>
        <end position="332"/>
    </location>
</feature>